<dbReference type="KEGG" id="cprv:CYPRO_0643"/>
<dbReference type="PANTHER" id="PTHR13061">
    <property type="entry name" value="DYNACTIN SUBUNIT P25"/>
    <property type="match status" value="1"/>
</dbReference>
<dbReference type="AlphaFoldDB" id="A0A345UHH6"/>
<dbReference type="PANTHER" id="PTHR13061:SF29">
    <property type="entry name" value="GAMMA CARBONIC ANHYDRASE-LIKE 1, MITOCHONDRIAL-RELATED"/>
    <property type="match status" value="1"/>
</dbReference>
<dbReference type="CDD" id="cd04645">
    <property type="entry name" value="LbH_gamma_CA_like"/>
    <property type="match status" value="1"/>
</dbReference>
<evidence type="ECO:0000313" key="2">
    <source>
        <dbReference type="Proteomes" id="UP000254808"/>
    </source>
</evidence>
<name>A0A345UHH6_9BACT</name>
<dbReference type="InterPro" id="IPR011004">
    <property type="entry name" value="Trimer_LpxA-like_sf"/>
</dbReference>
<dbReference type="SUPFAM" id="SSF51161">
    <property type="entry name" value="Trimeric LpxA-like enzymes"/>
    <property type="match status" value="1"/>
</dbReference>
<dbReference type="InterPro" id="IPR047324">
    <property type="entry name" value="LbH_gamma_CA-like"/>
</dbReference>
<dbReference type="Gene3D" id="2.160.10.10">
    <property type="entry name" value="Hexapeptide repeat proteins"/>
    <property type="match status" value="1"/>
</dbReference>
<accession>A0A345UHH6</accession>
<dbReference type="InterPro" id="IPR001451">
    <property type="entry name" value="Hexapep"/>
</dbReference>
<keyword evidence="2" id="KW-1185">Reference proteome</keyword>
<dbReference type="RefSeq" id="WP_114983251.1">
    <property type="nucleotide sequence ID" value="NZ_CP027806.1"/>
</dbReference>
<dbReference type="EMBL" id="CP027806">
    <property type="protein sequence ID" value="AXI99927.1"/>
    <property type="molecule type" value="Genomic_DNA"/>
</dbReference>
<dbReference type="OrthoDB" id="9803036at2"/>
<dbReference type="InterPro" id="IPR050484">
    <property type="entry name" value="Transf_Hexapept/Carb_Anhydrase"/>
</dbReference>
<keyword evidence="1" id="KW-0808">Transferase</keyword>
<dbReference type="Pfam" id="PF00132">
    <property type="entry name" value="Hexapep"/>
    <property type="match status" value="1"/>
</dbReference>
<dbReference type="Proteomes" id="UP000254808">
    <property type="component" value="Chromosome"/>
</dbReference>
<organism evidence="1 2">
    <name type="scientific">Cyclonatronum proteinivorum</name>
    <dbReference type="NCBI Taxonomy" id="1457365"/>
    <lineage>
        <taxon>Bacteria</taxon>
        <taxon>Pseudomonadati</taxon>
        <taxon>Balneolota</taxon>
        <taxon>Balneolia</taxon>
        <taxon>Balneolales</taxon>
        <taxon>Cyclonatronaceae</taxon>
        <taxon>Cyclonatronum</taxon>
    </lineage>
</organism>
<evidence type="ECO:0000313" key="1">
    <source>
        <dbReference type="EMBL" id="AXI99927.1"/>
    </source>
</evidence>
<dbReference type="GO" id="GO:0016740">
    <property type="term" value="F:transferase activity"/>
    <property type="evidence" value="ECO:0007669"/>
    <property type="project" value="UniProtKB-KW"/>
</dbReference>
<proteinExistence type="predicted"/>
<protein>
    <submittedName>
        <fullName evidence="1">Carbonic anhydrase or acetyltransferase, isoleucine patch superfamily</fullName>
    </submittedName>
</protein>
<gene>
    <name evidence="1" type="ORF">CYPRO_0643</name>
</gene>
<reference evidence="1 2" key="1">
    <citation type="submission" date="2018-03" db="EMBL/GenBank/DDBJ databases">
        <title>Phenotypic and genomic properties of Cyclonatronum proteinivorum gen. nov., sp. nov., a haloalkaliphilic bacteroidete from soda lakes possessing Na+-translocating rhodopsin.</title>
        <authorList>
            <person name="Toshchakov S.V."/>
            <person name="Korzhenkov A."/>
            <person name="Samarov N.I."/>
            <person name="Kublanov I.V."/>
            <person name="Muntyan M.S."/>
            <person name="Sorokin D.Y."/>
        </authorList>
    </citation>
    <scope>NUCLEOTIDE SEQUENCE [LARGE SCALE GENOMIC DNA]</scope>
    <source>
        <strain evidence="1 2">Omega</strain>
    </source>
</reference>
<sequence>MIYQFLDSKPFYGPSNFIAPSADIIGDVHLGEESSVWFNCTIRGDVNFIRIGKRSNVQDNTCIHVMNQTGPTIIGDQVTIGHQAMLHGCTVRDRVLIGMSVTVLDKAVIESDCIIGAGSLVTPGKVMPSGWLCMGRPAKPVRKLTDEERTSVIEYSDNYVKYSRTYLRLDTYDTNPFYKKQTE</sequence>